<keyword evidence="3" id="KW-0720">Serine protease</keyword>
<feature type="domain" description="Peptidase S9A N-terminal" evidence="6">
    <location>
        <begin position="9"/>
        <end position="136"/>
    </location>
</feature>
<dbReference type="SUPFAM" id="SSF50993">
    <property type="entry name" value="Peptidase/esterase 'gauge' domain"/>
    <property type="match status" value="1"/>
</dbReference>
<sequence length="683" mass="71951">MDSPADGPHEPADPYRWLEDAVGPRTRAWLTRQALALRDVRRQTDDPGWAALLARIDRAAHGRLLSPPAEAGGLLFRHEHQTDAEVLIVQAPDGVRHTLVDSATSGRIAAWQPSPTGDLVAVQRHHDGYENGGLRLIPSHPGAPGESLADAAPFPAVAFVGDWLLYTAGTRTQHRLAARRLDSGAAHQVAVPVDGPVRLSLHAGWGEYLVLRIRPAAPATPDGLTWWVTRWTGQTVPDWQPLDVGHLPVTALALGWSRCYLAAGRVFDIDLARLARGQDAPLLPVGSPDTEAASTVSALRVMGPEASPRLVVLRRTGVTRRLDVHAPEGAPAPGSGFTWQARLRLGPVTTPSAGSGGDALWILADDPRQGTWSRRLASHVDLRGFSAPGQGTSLRTLTIASRDGTAVPVTVCDPNPHARHRPAPTVVTVYGGFGIALEPTWDPLIAAWLHAGGRVAWVHTRGGGEFGPAWAAAGRGTGKNAVVDDLCAAAATLTERGEAEPGQLAVLAASNGGLIAAAALTRTPSLFAAVVCAAPLADMTRYTVGGLGDLWREEYGNPTDPADLRGLLAYSPYHQVKEGTPYPAILLVTGGNDERVPAWHAWKLCAALQGATTGSAPILLDHHDSSGHYGRSGNAARRLGAGTLGFMGAATGLRPRIVGAAGHEPPGELRRGEPPDTPTEIAL</sequence>
<keyword evidence="2 7" id="KW-0378">Hydrolase</keyword>
<proteinExistence type="predicted"/>
<dbReference type="GO" id="GO:0070012">
    <property type="term" value="F:oligopeptidase activity"/>
    <property type="evidence" value="ECO:0007669"/>
    <property type="project" value="TreeGrafter"/>
</dbReference>
<dbReference type="Gene3D" id="3.40.50.1820">
    <property type="entry name" value="alpha/beta hydrolase"/>
    <property type="match status" value="1"/>
</dbReference>
<dbReference type="InterPro" id="IPR023302">
    <property type="entry name" value="Pept_S9A_N"/>
</dbReference>
<feature type="compositionally biased region" description="Basic and acidic residues" evidence="4">
    <location>
        <begin position="665"/>
        <end position="674"/>
    </location>
</feature>
<keyword evidence="8" id="KW-1185">Reference proteome</keyword>
<dbReference type="Pfam" id="PF00326">
    <property type="entry name" value="Peptidase_S9"/>
    <property type="match status" value="1"/>
</dbReference>
<dbReference type="EC" id="3.4.21.26" evidence="7"/>
<feature type="domain" description="Peptidase S9 prolyl oligopeptidase catalytic" evidence="5">
    <location>
        <begin position="446"/>
        <end position="650"/>
    </location>
</feature>
<dbReference type="InterPro" id="IPR002470">
    <property type="entry name" value="Peptidase_S9A"/>
</dbReference>
<dbReference type="OrthoDB" id="9801421at2"/>
<dbReference type="RefSeq" id="WP_110431494.1">
    <property type="nucleotide sequence ID" value="NZ_JYFN01000041.1"/>
</dbReference>
<dbReference type="EMBL" id="JYFN01000041">
    <property type="protein sequence ID" value="KJE21213.1"/>
    <property type="molecule type" value="Genomic_DNA"/>
</dbReference>
<dbReference type="InterPro" id="IPR029058">
    <property type="entry name" value="AB_hydrolase_fold"/>
</dbReference>
<gene>
    <name evidence="7" type="ORF">FF36_04444</name>
</gene>
<dbReference type="Pfam" id="PF02897">
    <property type="entry name" value="Peptidase_S9_N"/>
    <property type="match status" value="1"/>
</dbReference>
<organism evidence="7 8">
    <name type="scientific">Frankia torreyi</name>
    <dbReference type="NCBI Taxonomy" id="1856"/>
    <lineage>
        <taxon>Bacteria</taxon>
        <taxon>Bacillati</taxon>
        <taxon>Actinomycetota</taxon>
        <taxon>Actinomycetes</taxon>
        <taxon>Frankiales</taxon>
        <taxon>Frankiaceae</taxon>
        <taxon>Frankia</taxon>
    </lineage>
</organism>
<dbReference type="GO" id="GO:0004252">
    <property type="term" value="F:serine-type endopeptidase activity"/>
    <property type="evidence" value="ECO:0007669"/>
    <property type="project" value="UniProtKB-EC"/>
</dbReference>
<dbReference type="SUPFAM" id="SSF53474">
    <property type="entry name" value="alpha/beta-Hydrolases"/>
    <property type="match status" value="1"/>
</dbReference>
<dbReference type="PANTHER" id="PTHR42881:SF13">
    <property type="entry name" value="PROLYL ENDOPEPTIDASE"/>
    <property type="match status" value="1"/>
</dbReference>
<accession>A0A0D8BAD7</accession>
<evidence type="ECO:0000259" key="6">
    <source>
        <dbReference type="Pfam" id="PF02897"/>
    </source>
</evidence>
<evidence type="ECO:0000256" key="3">
    <source>
        <dbReference type="ARBA" id="ARBA00022825"/>
    </source>
</evidence>
<dbReference type="GO" id="GO:0006508">
    <property type="term" value="P:proteolysis"/>
    <property type="evidence" value="ECO:0007669"/>
    <property type="project" value="UniProtKB-KW"/>
</dbReference>
<evidence type="ECO:0000256" key="4">
    <source>
        <dbReference type="SAM" id="MobiDB-lite"/>
    </source>
</evidence>
<dbReference type="PATRIC" id="fig|1502723.3.peg.4376"/>
<dbReference type="InterPro" id="IPR001375">
    <property type="entry name" value="Peptidase_S9_cat"/>
</dbReference>
<reference evidence="7 8" key="2">
    <citation type="journal article" date="2016" name="Genome Announc.">
        <title>Permanent Draft Genome Sequences for Two Variants of Frankia sp. Strain CpI1, the First Frankia Strain Isolated from Root Nodules of Comptonia peregrina.</title>
        <authorList>
            <person name="Oshone R."/>
            <person name="Hurst S.G.IV."/>
            <person name="Abebe-Akele F."/>
            <person name="Simpson S."/>
            <person name="Morris K."/>
            <person name="Thomas W.K."/>
            <person name="Tisa L.S."/>
        </authorList>
    </citation>
    <scope>NUCLEOTIDE SEQUENCE [LARGE SCALE GENOMIC DNA]</scope>
    <source>
        <strain evidence="8">CpI1-S</strain>
    </source>
</reference>
<evidence type="ECO:0000313" key="7">
    <source>
        <dbReference type="EMBL" id="KJE21213.1"/>
    </source>
</evidence>
<dbReference type="AlphaFoldDB" id="A0A0D8BAD7"/>
<dbReference type="PRINTS" id="PR00862">
    <property type="entry name" value="PROLIGOPTASE"/>
</dbReference>
<dbReference type="GO" id="GO:0005829">
    <property type="term" value="C:cytosol"/>
    <property type="evidence" value="ECO:0007669"/>
    <property type="project" value="TreeGrafter"/>
</dbReference>
<evidence type="ECO:0000256" key="2">
    <source>
        <dbReference type="ARBA" id="ARBA00022801"/>
    </source>
</evidence>
<dbReference type="Proteomes" id="UP000032545">
    <property type="component" value="Unassembled WGS sequence"/>
</dbReference>
<feature type="region of interest" description="Disordered" evidence="4">
    <location>
        <begin position="658"/>
        <end position="683"/>
    </location>
</feature>
<evidence type="ECO:0000256" key="1">
    <source>
        <dbReference type="ARBA" id="ARBA00022670"/>
    </source>
</evidence>
<keyword evidence="1" id="KW-0645">Protease</keyword>
<evidence type="ECO:0000313" key="8">
    <source>
        <dbReference type="Proteomes" id="UP000032545"/>
    </source>
</evidence>
<name>A0A0D8BAD7_9ACTN</name>
<evidence type="ECO:0000259" key="5">
    <source>
        <dbReference type="Pfam" id="PF00326"/>
    </source>
</evidence>
<reference evidence="8" key="1">
    <citation type="submission" date="2015-02" db="EMBL/GenBank/DDBJ databases">
        <title>Draft Genome of Frankia sp. CpI1-S.</title>
        <authorList>
            <person name="Oshone R.T."/>
            <person name="Ngom M."/>
            <person name="Ghodhbane-Gtari F."/>
            <person name="Gtari M."/>
            <person name="Morris K."/>
            <person name="Thomas K."/>
            <person name="Sen A."/>
            <person name="Tisa L.S."/>
        </authorList>
    </citation>
    <scope>NUCLEOTIDE SEQUENCE [LARGE SCALE GENOMIC DNA]</scope>
    <source>
        <strain evidence="8">CpI1-S</strain>
    </source>
</reference>
<comment type="caution">
    <text evidence="7">The sequence shown here is derived from an EMBL/GenBank/DDBJ whole genome shotgun (WGS) entry which is preliminary data.</text>
</comment>
<protein>
    <submittedName>
        <fullName evidence="7">Prolyl oligopeptidase</fullName>
        <ecNumber evidence="7">3.4.21.26</ecNumber>
    </submittedName>
</protein>
<dbReference type="InterPro" id="IPR051167">
    <property type="entry name" value="Prolyl_oligopep/macrocyclase"/>
</dbReference>
<dbReference type="PANTHER" id="PTHR42881">
    <property type="entry name" value="PROLYL ENDOPEPTIDASE"/>
    <property type="match status" value="1"/>
</dbReference>